<gene>
    <name evidence="2" type="ORF">IC235_16660</name>
</gene>
<accession>A0A927BER8</accession>
<proteinExistence type="predicted"/>
<dbReference type="Proteomes" id="UP000612233">
    <property type="component" value="Unassembled WGS sequence"/>
</dbReference>
<dbReference type="InterPro" id="IPR038653">
    <property type="entry name" value="Put_CMD_sf"/>
</dbReference>
<feature type="chain" id="PRO_5037025025" evidence="1">
    <location>
        <begin position="24"/>
        <end position="306"/>
    </location>
</feature>
<protein>
    <submittedName>
        <fullName evidence="2">T9SS type A sorting domain-containing protein</fullName>
    </submittedName>
</protein>
<evidence type="ECO:0000313" key="2">
    <source>
        <dbReference type="EMBL" id="MBD2769521.1"/>
    </source>
</evidence>
<keyword evidence="3" id="KW-1185">Reference proteome</keyword>
<dbReference type="Gene3D" id="2.60.120.890">
    <property type="entry name" value="BT2081, beta-jelly-roll domain"/>
    <property type="match status" value="1"/>
</dbReference>
<reference evidence="2" key="1">
    <citation type="submission" date="2020-09" db="EMBL/GenBank/DDBJ databases">
        <authorList>
            <person name="Kim M.K."/>
        </authorList>
    </citation>
    <scope>NUCLEOTIDE SEQUENCE</scope>
    <source>
        <strain evidence="2">BT664</strain>
    </source>
</reference>
<sequence length="306" mass="32561">MKSIFHPLLALAAVVGLLAPAQAQTFPNNSFDTWATRNGAEAPDGWRTTDDVIQDSLRIRLITNTVVKTNVVQSASGPFAAQLQTKSLLGQTIPGIVILGPTTKRRAQVPGGIPFTGRPAALEFYYQLSGAEALANKPAALVQLTRWVNGRTQVVANAGYYFTTLTNTYTRVYLGLNYQSALVPDSVSIVFISGSVQPLSTSTVLRIDQVSFTGTATATRDAALAGTISAAPNPSPSGRYVLSSPEASLLAGPLAVRDALGREVHREDAPRLAATSRTLDLSELPAGLYTVQLFTPRGLVTRKLVR</sequence>
<feature type="signal peptide" evidence="1">
    <location>
        <begin position="1"/>
        <end position="23"/>
    </location>
</feature>
<name>A0A927BER8_9BACT</name>
<evidence type="ECO:0000256" key="1">
    <source>
        <dbReference type="SAM" id="SignalP"/>
    </source>
</evidence>
<evidence type="ECO:0000313" key="3">
    <source>
        <dbReference type="Proteomes" id="UP000612233"/>
    </source>
</evidence>
<dbReference type="NCBIfam" id="TIGR04183">
    <property type="entry name" value="Por_Secre_tail"/>
    <property type="match status" value="1"/>
</dbReference>
<dbReference type="EMBL" id="JACXAD010000020">
    <property type="protein sequence ID" value="MBD2769521.1"/>
    <property type="molecule type" value="Genomic_DNA"/>
</dbReference>
<comment type="caution">
    <text evidence="2">The sequence shown here is derived from an EMBL/GenBank/DDBJ whole genome shotgun (WGS) entry which is preliminary data.</text>
</comment>
<organism evidence="2 3">
    <name type="scientific">Hymenobacter montanus</name>
    <dbReference type="NCBI Taxonomy" id="2771359"/>
    <lineage>
        <taxon>Bacteria</taxon>
        <taxon>Pseudomonadati</taxon>
        <taxon>Bacteroidota</taxon>
        <taxon>Cytophagia</taxon>
        <taxon>Cytophagales</taxon>
        <taxon>Hymenobacteraceae</taxon>
        <taxon>Hymenobacter</taxon>
    </lineage>
</organism>
<dbReference type="InterPro" id="IPR026444">
    <property type="entry name" value="Secre_tail"/>
</dbReference>
<keyword evidence="1" id="KW-0732">Signal</keyword>
<dbReference type="RefSeq" id="WP_191006329.1">
    <property type="nucleotide sequence ID" value="NZ_JACXAD010000020.1"/>
</dbReference>
<dbReference type="AlphaFoldDB" id="A0A927BER8"/>